<dbReference type="WBParaSite" id="jg10382.1">
    <property type="protein sequence ID" value="jg10382.1"/>
    <property type="gene ID" value="jg10382"/>
</dbReference>
<dbReference type="Proteomes" id="UP000887574">
    <property type="component" value="Unplaced"/>
</dbReference>
<proteinExistence type="predicted"/>
<accession>A0A915CN26</accession>
<evidence type="ECO:0000313" key="2">
    <source>
        <dbReference type="WBParaSite" id="jg10382.1"/>
    </source>
</evidence>
<keyword evidence="1" id="KW-1185">Reference proteome</keyword>
<dbReference type="PROSITE" id="PS51257">
    <property type="entry name" value="PROKAR_LIPOPROTEIN"/>
    <property type="match status" value="1"/>
</dbReference>
<dbReference type="AlphaFoldDB" id="A0A915CN26"/>
<organism evidence="1 2">
    <name type="scientific">Ditylenchus dipsaci</name>
    <dbReference type="NCBI Taxonomy" id="166011"/>
    <lineage>
        <taxon>Eukaryota</taxon>
        <taxon>Metazoa</taxon>
        <taxon>Ecdysozoa</taxon>
        <taxon>Nematoda</taxon>
        <taxon>Chromadorea</taxon>
        <taxon>Rhabditida</taxon>
        <taxon>Tylenchina</taxon>
        <taxon>Tylenchomorpha</taxon>
        <taxon>Sphaerularioidea</taxon>
        <taxon>Anguinidae</taxon>
        <taxon>Anguininae</taxon>
        <taxon>Ditylenchus</taxon>
    </lineage>
</organism>
<reference evidence="2" key="1">
    <citation type="submission" date="2022-11" db="UniProtKB">
        <authorList>
            <consortium name="WormBaseParasite"/>
        </authorList>
    </citation>
    <scope>IDENTIFICATION</scope>
</reference>
<name>A0A915CN26_9BILA</name>
<protein>
    <submittedName>
        <fullName evidence="2">Uncharacterized protein</fullName>
    </submittedName>
</protein>
<sequence length="189" mass="20637">MKSGHRSQKDLFLRAIVTRATMNSLGLMLCACILLQLSLQTKSIPVAAARPKSVGSTGNNDSPFGSLTDLLKGVSKDPAMNAKLSQGMDDFIKAVLPANCHQFQQLKTDFFKSFKGSIDIDPQVMKTMDELITTVLPALCRQQNPNGVTNMDNMVTQASFLSQLNKFGKMIGDKRSSSSDSRSNVHRPL</sequence>
<evidence type="ECO:0000313" key="1">
    <source>
        <dbReference type="Proteomes" id="UP000887574"/>
    </source>
</evidence>